<name>A0AAD7ALT2_9AGAR</name>
<dbReference type="Proteomes" id="UP001218218">
    <property type="component" value="Unassembled WGS sequence"/>
</dbReference>
<accession>A0AAD7ALT2</accession>
<feature type="region of interest" description="Disordered" evidence="1">
    <location>
        <begin position="20"/>
        <end position="43"/>
    </location>
</feature>
<organism evidence="2 3">
    <name type="scientific">Mycena albidolilacea</name>
    <dbReference type="NCBI Taxonomy" id="1033008"/>
    <lineage>
        <taxon>Eukaryota</taxon>
        <taxon>Fungi</taxon>
        <taxon>Dikarya</taxon>
        <taxon>Basidiomycota</taxon>
        <taxon>Agaricomycotina</taxon>
        <taxon>Agaricomycetes</taxon>
        <taxon>Agaricomycetidae</taxon>
        <taxon>Agaricales</taxon>
        <taxon>Marasmiineae</taxon>
        <taxon>Mycenaceae</taxon>
        <taxon>Mycena</taxon>
    </lineage>
</organism>
<evidence type="ECO:0000313" key="2">
    <source>
        <dbReference type="EMBL" id="KAJ7362522.1"/>
    </source>
</evidence>
<feature type="compositionally biased region" description="Acidic residues" evidence="1">
    <location>
        <begin position="28"/>
        <end position="37"/>
    </location>
</feature>
<sequence length="99" mass="11059">MPEEQIVKDATNEEIVKAVQRARASAEEGGDDREEDTELKPSRKEALQAAATLGQYIADLDGPFARKMEVVLSSFGCETRREEAQTMVETNITDYFKCT</sequence>
<dbReference type="AlphaFoldDB" id="A0AAD7ALT2"/>
<keyword evidence="3" id="KW-1185">Reference proteome</keyword>
<protein>
    <submittedName>
        <fullName evidence="2">Uncharacterized protein</fullName>
    </submittedName>
</protein>
<proteinExistence type="predicted"/>
<comment type="caution">
    <text evidence="2">The sequence shown here is derived from an EMBL/GenBank/DDBJ whole genome shotgun (WGS) entry which is preliminary data.</text>
</comment>
<gene>
    <name evidence="2" type="ORF">DFH08DRAFT_950786</name>
</gene>
<evidence type="ECO:0000256" key="1">
    <source>
        <dbReference type="SAM" id="MobiDB-lite"/>
    </source>
</evidence>
<dbReference type="EMBL" id="JARIHO010000004">
    <property type="protein sequence ID" value="KAJ7362522.1"/>
    <property type="molecule type" value="Genomic_DNA"/>
</dbReference>
<reference evidence="2" key="1">
    <citation type="submission" date="2023-03" db="EMBL/GenBank/DDBJ databases">
        <title>Massive genome expansion in bonnet fungi (Mycena s.s.) driven by repeated elements and novel gene families across ecological guilds.</title>
        <authorList>
            <consortium name="Lawrence Berkeley National Laboratory"/>
            <person name="Harder C.B."/>
            <person name="Miyauchi S."/>
            <person name="Viragh M."/>
            <person name="Kuo A."/>
            <person name="Thoen E."/>
            <person name="Andreopoulos B."/>
            <person name="Lu D."/>
            <person name="Skrede I."/>
            <person name="Drula E."/>
            <person name="Henrissat B."/>
            <person name="Morin E."/>
            <person name="Kohler A."/>
            <person name="Barry K."/>
            <person name="LaButti K."/>
            <person name="Morin E."/>
            <person name="Salamov A."/>
            <person name="Lipzen A."/>
            <person name="Mereny Z."/>
            <person name="Hegedus B."/>
            <person name="Baldrian P."/>
            <person name="Stursova M."/>
            <person name="Weitz H."/>
            <person name="Taylor A."/>
            <person name="Grigoriev I.V."/>
            <person name="Nagy L.G."/>
            <person name="Martin F."/>
            <person name="Kauserud H."/>
        </authorList>
    </citation>
    <scope>NUCLEOTIDE SEQUENCE</scope>
    <source>
        <strain evidence="2">CBHHK002</strain>
    </source>
</reference>
<evidence type="ECO:0000313" key="3">
    <source>
        <dbReference type="Proteomes" id="UP001218218"/>
    </source>
</evidence>